<evidence type="ECO:0000256" key="4">
    <source>
        <dbReference type="ARBA" id="ARBA00023157"/>
    </source>
</evidence>
<evidence type="ECO:0008006" key="7">
    <source>
        <dbReference type="Google" id="ProtNLM"/>
    </source>
</evidence>
<reference evidence="6" key="1">
    <citation type="journal article" date="2011" name="PLoS ONE">
        <title>A deep insight into the sialotranscriptome of the gulf coast tick, Amblyomma maculatum.</title>
        <authorList>
            <person name="Karim S."/>
            <person name="Singh P."/>
            <person name="Ribeiro J.M."/>
        </authorList>
    </citation>
    <scope>NUCLEOTIDE SEQUENCE</scope>
    <source>
        <tissue evidence="6">Salivary gland</tissue>
    </source>
</reference>
<dbReference type="PANTHER" id="PTHR13593:SF103">
    <property type="entry name" value="RE10370P"/>
    <property type="match status" value="1"/>
</dbReference>
<keyword evidence="2" id="KW-0479">Metal-binding</keyword>
<dbReference type="PANTHER" id="PTHR13593">
    <property type="match status" value="1"/>
</dbReference>
<organism evidence="6">
    <name type="scientific">Amblyomma maculatum</name>
    <name type="common">Gulf Coast tick</name>
    <dbReference type="NCBI Taxonomy" id="34609"/>
    <lineage>
        <taxon>Eukaryota</taxon>
        <taxon>Metazoa</taxon>
        <taxon>Ecdysozoa</taxon>
        <taxon>Arthropoda</taxon>
        <taxon>Chelicerata</taxon>
        <taxon>Arachnida</taxon>
        <taxon>Acari</taxon>
        <taxon>Parasitiformes</taxon>
        <taxon>Ixodida</taxon>
        <taxon>Ixodoidea</taxon>
        <taxon>Ixodidae</taxon>
        <taxon>Amblyomminae</taxon>
        <taxon>Amblyomma</taxon>
    </lineage>
</organism>
<dbReference type="PROSITE" id="PS50007">
    <property type="entry name" value="PIPLC_X_DOMAIN"/>
    <property type="match status" value="1"/>
</dbReference>
<evidence type="ECO:0000256" key="1">
    <source>
        <dbReference type="ARBA" id="ARBA00000110"/>
    </source>
</evidence>
<keyword evidence="4" id="KW-1015">Disulfide bond</keyword>
<evidence type="ECO:0000313" key="6">
    <source>
        <dbReference type="EMBL" id="AEO34336.1"/>
    </source>
</evidence>
<dbReference type="EMBL" id="JO842719">
    <property type="protein sequence ID" value="AEO34336.1"/>
    <property type="molecule type" value="mRNA"/>
</dbReference>
<evidence type="ECO:0000256" key="2">
    <source>
        <dbReference type="ARBA" id="ARBA00022723"/>
    </source>
</evidence>
<evidence type="ECO:0000256" key="5">
    <source>
        <dbReference type="ARBA" id="ARBA00023239"/>
    </source>
</evidence>
<keyword evidence="5" id="KW-0456">Lyase</keyword>
<sequence>MTSAIMRTLFVCGVLHCDAFKGMRKTGTYITVSSYSGLTSYGYFEMNWFGIPEELIGKTVAVLSKKNPPVIYSDILSFAVVTRRSDRFSTNIAAPNYNLSTLMKGECLGYWALILGEARTKGKANVLYSSCFKPRPRWMRTYNCTLSQLSIRKMLIPGTHNSGMYYTGYLHPHQLYTYNQYERISHQLAYGIRSLDLRVQFYSGDFYVTHGSWRGPATIKEILENVLEFVKETGELVLLDFHRFTLGFNPRYDNVSARHQHLVELIVNVLADVILEKDAQWMSIEGIFRKCDKTNSTVGCVMVFYNAAYSGPQGKYLGSGIEQKWPNAHNEKDLLKYLDTEACRHEFWQLTSIMAELTPSFPSLIAGTRQAAQWINHKITEHFRAAYNRCAAIISTDYFRGNGIIDVAIEANLELGQQKLHDRRCSDIDEW</sequence>
<accession>G3MLG8</accession>
<dbReference type="InterPro" id="IPR017946">
    <property type="entry name" value="PLC-like_Pdiesterase_TIM-brl"/>
</dbReference>
<name>G3MLG8_AMBMU</name>
<dbReference type="GO" id="GO:0016829">
    <property type="term" value="F:lyase activity"/>
    <property type="evidence" value="ECO:0007669"/>
    <property type="project" value="UniProtKB-KW"/>
</dbReference>
<comment type="catalytic activity">
    <reaction evidence="1">
        <text>an N-(acyl)-sphingosylphosphoethanolamine = an N-(acyl)-sphingosyl-1,3-cyclic phosphate + ethanolamine</text>
        <dbReference type="Rhea" id="RHEA:60648"/>
        <dbReference type="ChEBI" id="CHEBI:57603"/>
        <dbReference type="ChEBI" id="CHEBI:143891"/>
        <dbReference type="ChEBI" id="CHEBI:143892"/>
    </reaction>
</comment>
<keyword evidence="3" id="KW-0460">Magnesium</keyword>
<dbReference type="AlphaFoldDB" id="G3MLG8"/>
<dbReference type="SUPFAM" id="SSF51695">
    <property type="entry name" value="PLC-like phosphodiesterases"/>
    <property type="match status" value="1"/>
</dbReference>
<protein>
    <recommendedName>
        <fullName evidence="7">Phosphatidylinositol-specific phospholipase C X domain-containing protein</fullName>
    </recommendedName>
</protein>
<proteinExistence type="evidence at transcript level"/>
<dbReference type="InterPro" id="IPR051057">
    <property type="entry name" value="PI-PLC_domain"/>
</dbReference>
<dbReference type="GO" id="GO:0046872">
    <property type="term" value="F:metal ion binding"/>
    <property type="evidence" value="ECO:0007669"/>
    <property type="project" value="UniProtKB-KW"/>
</dbReference>
<dbReference type="GO" id="GO:0006629">
    <property type="term" value="P:lipid metabolic process"/>
    <property type="evidence" value="ECO:0007669"/>
    <property type="project" value="InterPro"/>
</dbReference>
<dbReference type="Gene3D" id="3.20.20.190">
    <property type="entry name" value="Phosphatidylinositol (PI) phosphodiesterase"/>
    <property type="match status" value="1"/>
</dbReference>
<evidence type="ECO:0000256" key="3">
    <source>
        <dbReference type="ARBA" id="ARBA00022842"/>
    </source>
</evidence>
<dbReference type="GO" id="GO:0008081">
    <property type="term" value="F:phosphoric diester hydrolase activity"/>
    <property type="evidence" value="ECO:0007669"/>
    <property type="project" value="InterPro"/>
</dbReference>